<reference evidence="1" key="1">
    <citation type="submission" date="2021-06" db="EMBL/GenBank/DDBJ databases">
        <authorList>
            <person name="Kallberg Y."/>
            <person name="Tangrot J."/>
            <person name="Rosling A."/>
        </authorList>
    </citation>
    <scope>NUCLEOTIDE SEQUENCE</scope>
    <source>
        <strain evidence="1">28 12/20/2015</strain>
    </source>
</reference>
<keyword evidence="2" id="KW-1185">Reference proteome</keyword>
<comment type="caution">
    <text evidence="1">The sequence shown here is derived from an EMBL/GenBank/DDBJ whole genome shotgun (WGS) entry which is preliminary data.</text>
</comment>
<sequence>MIIKKNIDDKIKEAKTFIKENIIPEIDNINKELDEKINKLINETIKLQDDANNNNQDWVEQEKKLNKSLMLRKIFGNPIKIPPG</sequence>
<evidence type="ECO:0000313" key="1">
    <source>
        <dbReference type="EMBL" id="CAG8460530.1"/>
    </source>
</evidence>
<evidence type="ECO:0000313" key="2">
    <source>
        <dbReference type="Proteomes" id="UP000789366"/>
    </source>
</evidence>
<accession>A0ACA9K9J3</accession>
<protein>
    <submittedName>
        <fullName evidence="1">10345_t:CDS:1</fullName>
    </submittedName>
</protein>
<dbReference type="EMBL" id="CAJVPW010000628">
    <property type="protein sequence ID" value="CAG8460530.1"/>
    <property type="molecule type" value="Genomic_DNA"/>
</dbReference>
<dbReference type="Proteomes" id="UP000789366">
    <property type="component" value="Unassembled WGS sequence"/>
</dbReference>
<organism evidence="1 2">
    <name type="scientific">Cetraspora pellucida</name>
    <dbReference type="NCBI Taxonomy" id="1433469"/>
    <lineage>
        <taxon>Eukaryota</taxon>
        <taxon>Fungi</taxon>
        <taxon>Fungi incertae sedis</taxon>
        <taxon>Mucoromycota</taxon>
        <taxon>Glomeromycotina</taxon>
        <taxon>Glomeromycetes</taxon>
        <taxon>Diversisporales</taxon>
        <taxon>Gigasporaceae</taxon>
        <taxon>Cetraspora</taxon>
    </lineage>
</organism>
<name>A0ACA9K9J3_9GLOM</name>
<gene>
    <name evidence="1" type="ORF">SPELUC_LOCUS1239</name>
</gene>
<proteinExistence type="predicted"/>